<dbReference type="Proteomes" id="UP001519287">
    <property type="component" value="Unassembled WGS sequence"/>
</dbReference>
<keyword evidence="1" id="KW-0812">Transmembrane</keyword>
<accession>A0ABS4J5C2</accession>
<comment type="caution">
    <text evidence="2">The sequence shown here is derived from an EMBL/GenBank/DDBJ whole genome shotgun (WGS) entry which is preliminary data.</text>
</comment>
<organism evidence="2 3">
    <name type="scientific">Paenibacillus eucommiae</name>
    <dbReference type="NCBI Taxonomy" id="1355755"/>
    <lineage>
        <taxon>Bacteria</taxon>
        <taxon>Bacillati</taxon>
        <taxon>Bacillota</taxon>
        <taxon>Bacilli</taxon>
        <taxon>Bacillales</taxon>
        <taxon>Paenibacillaceae</taxon>
        <taxon>Paenibacillus</taxon>
    </lineage>
</organism>
<feature type="transmembrane region" description="Helical" evidence="1">
    <location>
        <begin position="12"/>
        <end position="29"/>
    </location>
</feature>
<keyword evidence="1" id="KW-0472">Membrane</keyword>
<name>A0ABS4J5C2_9BACL</name>
<keyword evidence="1" id="KW-1133">Transmembrane helix</keyword>
<gene>
    <name evidence="2" type="ORF">J2Z66_006669</name>
</gene>
<evidence type="ECO:0000313" key="3">
    <source>
        <dbReference type="Proteomes" id="UP001519287"/>
    </source>
</evidence>
<dbReference type="RefSeq" id="WP_209976852.1">
    <property type="nucleotide sequence ID" value="NZ_JAGGLB010000030.1"/>
</dbReference>
<sequence length="129" mass="14531">MWMLPGRRSKAWLIWFIVYGVVLTLLLWLNRYIVLGEDFEARHAFAFAAMALIIAIAANGLGWLGARHIWLYTTIGTVAGWLLMLFYSTRDMTGWEDLSSLLGFFVGVIGGVVIGIVVEGVVWLIKARR</sequence>
<feature type="transmembrane region" description="Helical" evidence="1">
    <location>
        <begin position="69"/>
        <end position="89"/>
    </location>
</feature>
<keyword evidence="3" id="KW-1185">Reference proteome</keyword>
<feature type="transmembrane region" description="Helical" evidence="1">
    <location>
        <begin position="101"/>
        <end position="125"/>
    </location>
</feature>
<proteinExistence type="predicted"/>
<feature type="transmembrane region" description="Helical" evidence="1">
    <location>
        <begin position="41"/>
        <end position="62"/>
    </location>
</feature>
<protein>
    <submittedName>
        <fullName evidence="2">Magnesium-transporting ATPase (P-type)</fullName>
    </submittedName>
</protein>
<evidence type="ECO:0000313" key="2">
    <source>
        <dbReference type="EMBL" id="MBP1995027.1"/>
    </source>
</evidence>
<dbReference type="EMBL" id="JAGGLB010000030">
    <property type="protein sequence ID" value="MBP1995027.1"/>
    <property type="molecule type" value="Genomic_DNA"/>
</dbReference>
<reference evidence="2 3" key="1">
    <citation type="submission" date="2021-03" db="EMBL/GenBank/DDBJ databases">
        <title>Genomic Encyclopedia of Type Strains, Phase IV (KMG-IV): sequencing the most valuable type-strain genomes for metagenomic binning, comparative biology and taxonomic classification.</title>
        <authorList>
            <person name="Goeker M."/>
        </authorList>
    </citation>
    <scope>NUCLEOTIDE SEQUENCE [LARGE SCALE GENOMIC DNA]</scope>
    <source>
        <strain evidence="2 3">DSM 26048</strain>
    </source>
</reference>
<evidence type="ECO:0000256" key="1">
    <source>
        <dbReference type="SAM" id="Phobius"/>
    </source>
</evidence>